<gene>
    <name evidence="2" type="ORF">UU56_C0016G0002</name>
</gene>
<organism evidence="2 3">
    <name type="scientific">Candidatus Curtissbacteria bacterium GW2011_GWA2_41_24</name>
    <dbReference type="NCBI Taxonomy" id="1618411"/>
    <lineage>
        <taxon>Bacteria</taxon>
        <taxon>Candidatus Curtissiibacteriota</taxon>
    </lineage>
</organism>
<dbReference type="EMBL" id="LCBC01000016">
    <property type="protein sequence ID" value="KKS03738.1"/>
    <property type="molecule type" value="Genomic_DNA"/>
</dbReference>
<name>A0A0G0YTI6_9BACT</name>
<dbReference type="Proteomes" id="UP000034493">
    <property type="component" value="Unassembled WGS sequence"/>
</dbReference>
<sequence length="1103" mass="127124">MNEHFVAIGAANSYPDIREDKNRMAEAVPSRSEGENQAEAPKTNGQLKEAEEKSRLKDQKEAPGKEEPQAGQAPEIAYSQAKIAVDITEAVGEAKEKKGQVRVSSDEMESLKRLIKSFGLACGINSKIIDELDQMPLEQVVLLAHKVLKNAKIIGAGKVDLARIAKIKEYSDEKLAEEKVRGVVTLVEDFGRVSRAGGPGTTEPAEETDWTLELPDKASVPEQLGRYVEQIEKLKEASQLVQMRRLPIIDRSLHEAILKGEIADDEKAEVVKKVVDGRIERLSMAEAEAAREARKISAPALKEEINKYTDESKPEVKEIKAKFRDLDRRRREELVGDIERHANTYYKQILSGWTPDIDELKVRLLDLAKIGADPEALEFRQWRAATLAGRLDAAVSIKQIFETPVIWEETPEKLNEIYRIMEATDLSVEDMSATINRAIDMISSVAPDTHEGRTVRTRLVKELEAFRAIHSLRIQLERHDMDPTEFLPLYRSYFDDETLIHFVERFALDEKDRQFWSTRDNQAVNLLDVSFELYSQRLRDERIKMNMIEEMTRHGIENPFSDAELRSFEEWLGIPLTDELKGQIKELRMYFKAKMQAKIDSTADLAGYSVDDIWGMKKVITLADGREVDFLKQTHDVIDEWYRKKTLQGASGMIEEDDLAALREEFGPKIAQKLREKLGHEPTAEELTEEVSGFLKEFKGKDFLDIRRRELLEQLENELKGMGLAVKDTDNSIKSVDFGDLREFGTLESIDLNAYHFAWLMEWSSYDSIRIYARNRESQWRDDYDHLVFHQGTNLFFGRQIDQTWEFLHEQNENRGRPKENDVNRIWKSFLPGKHSWMFPQNGLMTRWADFFMTDEQKALVELRTREIMRQWDFDNEKYHKDFYDWMRSVVKRDMIESGEISFGKEVVGVGGKKLSEVAEAMKVKKFEFIDIFIDRQSHKKFTDPAILQDYLANPTEAKFLEIGDKVNEFYSSRDVRLFPWMTLALRAHWEVASKHRQRLFNIRNLNAAAGEGLTDSLIGVGQMDRKQGEHEKRNLFGFSSVGVGGFFGTTPFRRVRQGLEDVRRIAWELKTAPFFVLLGAIWGGFTEFIKQFPKQVFGGGNR</sequence>
<reference evidence="2 3" key="1">
    <citation type="journal article" date="2015" name="Nature">
        <title>rRNA introns, odd ribosomes, and small enigmatic genomes across a large radiation of phyla.</title>
        <authorList>
            <person name="Brown C.T."/>
            <person name="Hug L.A."/>
            <person name="Thomas B.C."/>
            <person name="Sharon I."/>
            <person name="Castelle C.J."/>
            <person name="Singh A."/>
            <person name="Wilkins M.J."/>
            <person name="Williams K.H."/>
            <person name="Banfield J.F."/>
        </authorList>
    </citation>
    <scope>NUCLEOTIDE SEQUENCE [LARGE SCALE GENOMIC DNA]</scope>
</reference>
<dbReference type="AlphaFoldDB" id="A0A0G0YTI6"/>
<feature type="region of interest" description="Disordered" evidence="1">
    <location>
        <begin position="1"/>
        <end position="75"/>
    </location>
</feature>
<feature type="compositionally biased region" description="Basic and acidic residues" evidence="1">
    <location>
        <begin position="48"/>
        <end position="68"/>
    </location>
</feature>
<protein>
    <submittedName>
        <fullName evidence="2">Uncharacterized protein</fullName>
    </submittedName>
</protein>
<evidence type="ECO:0000256" key="1">
    <source>
        <dbReference type="SAM" id="MobiDB-lite"/>
    </source>
</evidence>
<proteinExistence type="predicted"/>
<dbReference type="PATRIC" id="fig|1618411.3.peg.896"/>
<comment type="caution">
    <text evidence="2">The sequence shown here is derived from an EMBL/GenBank/DDBJ whole genome shotgun (WGS) entry which is preliminary data.</text>
</comment>
<evidence type="ECO:0000313" key="3">
    <source>
        <dbReference type="Proteomes" id="UP000034493"/>
    </source>
</evidence>
<accession>A0A0G0YTI6</accession>
<evidence type="ECO:0000313" key="2">
    <source>
        <dbReference type="EMBL" id="KKS03738.1"/>
    </source>
</evidence>